<proteinExistence type="predicted"/>
<evidence type="ECO:0000313" key="3">
    <source>
        <dbReference type="Proteomes" id="UP000296079"/>
    </source>
</evidence>
<dbReference type="Pfam" id="PF00563">
    <property type="entry name" value="EAL"/>
    <property type="match status" value="1"/>
</dbReference>
<name>A0AAE5ZCX2_CUPNH</name>
<dbReference type="InterPro" id="IPR035919">
    <property type="entry name" value="EAL_sf"/>
</dbReference>
<dbReference type="Gene3D" id="3.20.20.450">
    <property type="entry name" value="EAL domain"/>
    <property type="match status" value="1"/>
</dbReference>
<gene>
    <name evidence="2" type="ORF">E6A55_09620</name>
</gene>
<dbReference type="AlphaFoldDB" id="A0AAE5ZCX2"/>
<reference evidence="2 3" key="1">
    <citation type="submission" date="2019-04" db="EMBL/GenBank/DDBJ databases">
        <title>Long-read de novo sequencing of Cupriavidus necator H16.</title>
        <authorList>
            <person name="Little G.T."/>
            <person name="Ehsaan M."/>
            <person name="Arenas-Lopez C."/>
            <person name="Jawed K."/>
            <person name="Winzer K."/>
            <person name="Kovacs K."/>
            <person name="Malys N."/>
            <person name="Minton N.P."/>
        </authorList>
    </citation>
    <scope>NUCLEOTIDE SEQUENCE [LARGE SCALE GENOMIC DNA]</scope>
    <source>
        <strain evidence="2 3">H16</strain>
    </source>
</reference>
<dbReference type="SUPFAM" id="SSF141868">
    <property type="entry name" value="EAL domain-like"/>
    <property type="match status" value="1"/>
</dbReference>
<dbReference type="InterPro" id="IPR001633">
    <property type="entry name" value="EAL_dom"/>
</dbReference>
<accession>A0AAE5ZCX2</accession>
<dbReference type="GO" id="GO:0071111">
    <property type="term" value="F:cyclic-guanylate-specific phosphodiesterase activity"/>
    <property type="evidence" value="ECO:0007669"/>
    <property type="project" value="InterPro"/>
</dbReference>
<sequence length="128" mass="13475">MGQVLCAGSRSPYFPDSAGIAQVMRALLRGARKNSSPCKRNLNTRGDGACCAAAPPRSTIGREAASSSVAPHIIAMAEALGFEVVAEGIEQQARFLRERGAQFGQGWLFSRALPADGLQAYLSSPARP</sequence>
<dbReference type="PANTHER" id="PTHR33121">
    <property type="entry name" value="CYCLIC DI-GMP PHOSPHODIESTERASE PDEF"/>
    <property type="match status" value="1"/>
</dbReference>
<evidence type="ECO:0000259" key="1">
    <source>
        <dbReference type="PROSITE" id="PS50883"/>
    </source>
</evidence>
<dbReference type="EMBL" id="CP039287">
    <property type="protein sequence ID" value="QCC00823.1"/>
    <property type="molecule type" value="Genomic_DNA"/>
</dbReference>
<protein>
    <submittedName>
        <fullName evidence="2">EAL domain-containing protein</fullName>
    </submittedName>
</protein>
<dbReference type="Proteomes" id="UP000296079">
    <property type="component" value="Chromosome 1"/>
</dbReference>
<dbReference type="PROSITE" id="PS50883">
    <property type="entry name" value="EAL"/>
    <property type="match status" value="1"/>
</dbReference>
<feature type="domain" description="EAL" evidence="1">
    <location>
        <begin position="1"/>
        <end position="126"/>
    </location>
</feature>
<dbReference type="PANTHER" id="PTHR33121:SF79">
    <property type="entry name" value="CYCLIC DI-GMP PHOSPHODIESTERASE PDED-RELATED"/>
    <property type="match status" value="1"/>
</dbReference>
<evidence type="ECO:0000313" key="2">
    <source>
        <dbReference type="EMBL" id="QCC00823.1"/>
    </source>
</evidence>
<dbReference type="InterPro" id="IPR050706">
    <property type="entry name" value="Cyclic-di-GMP_PDE-like"/>
</dbReference>
<organism evidence="2 3">
    <name type="scientific">Cupriavidus necator (strain ATCC 17699 / DSM 428 / KCTC 22496 / NCIMB 10442 / H16 / Stanier 337)</name>
    <name type="common">Ralstonia eutropha</name>
    <dbReference type="NCBI Taxonomy" id="381666"/>
    <lineage>
        <taxon>Bacteria</taxon>
        <taxon>Pseudomonadati</taxon>
        <taxon>Pseudomonadota</taxon>
        <taxon>Betaproteobacteria</taxon>
        <taxon>Burkholderiales</taxon>
        <taxon>Burkholderiaceae</taxon>
        <taxon>Cupriavidus</taxon>
    </lineage>
</organism>